<feature type="domain" description="DUF4158" evidence="1">
    <location>
        <begin position="4"/>
        <end position="97"/>
    </location>
</feature>
<proteinExistence type="predicted"/>
<gene>
    <name evidence="2" type="ORF">ACFOWE_24510</name>
</gene>
<protein>
    <submittedName>
        <fullName evidence="2">DUF4158 domain-containing protein</fullName>
    </submittedName>
</protein>
<sequence>MRREWEPEELIAAWTLLDSDWDLVGNKTGATRLGFGLLLKFFEQEGRFPRHTGEVPRAAVDYMAGQVKVDAALFSEYRWSGSTIEYHRAQVREALGFGSRPERMRTCWPSGWRTRSVRWCSPTRCCGRPC</sequence>
<dbReference type="InterPro" id="IPR025296">
    <property type="entry name" value="DUF4158"/>
</dbReference>
<comment type="caution">
    <text evidence="2">The sequence shown here is derived from an EMBL/GenBank/DDBJ whole genome shotgun (WGS) entry which is preliminary data.</text>
</comment>
<accession>A0ABV8IBD0</accession>
<dbReference type="EMBL" id="JBHSBM010000029">
    <property type="protein sequence ID" value="MFC4061476.1"/>
    <property type="molecule type" value="Genomic_DNA"/>
</dbReference>
<dbReference type="Proteomes" id="UP001595850">
    <property type="component" value="Unassembled WGS sequence"/>
</dbReference>
<dbReference type="Pfam" id="PF13700">
    <property type="entry name" value="DUF4158"/>
    <property type="match status" value="1"/>
</dbReference>
<evidence type="ECO:0000313" key="2">
    <source>
        <dbReference type="EMBL" id="MFC4061476.1"/>
    </source>
</evidence>
<reference evidence="3" key="1">
    <citation type="journal article" date="2019" name="Int. J. Syst. Evol. Microbiol.">
        <title>The Global Catalogue of Microorganisms (GCM) 10K type strain sequencing project: providing services to taxonomists for standard genome sequencing and annotation.</title>
        <authorList>
            <consortium name="The Broad Institute Genomics Platform"/>
            <consortium name="The Broad Institute Genome Sequencing Center for Infectious Disease"/>
            <person name="Wu L."/>
            <person name="Ma J."/>
        </authorList>
    </citation>
    <scope>NUCLEOTIDE SEQUENCE [LARGE SCALE GENOMIC DNA]</scope>
    <source>
        <strain evidence="3">TBRC 4489</strain>
    </source>
</reference>
<dbReference type="RefSeq" id="WP_377291699.1">
    <property type="nucleotide sequence ID" value="NZ_JBHSBM010000029.1"/>
</dbReference>
<evidence type="ECO:0000313" key="3">
    <source>
        <dbReference type="Proteomes" id="UP001595850"/>
    </source>
</evidence>
<name>A0ABV8IBD0_9ACTN</name>
<keyword evidence="3" id="KW-1185">Reference proteome</keyword>
<organism evidence="2 3">
    <name type="scientific">Planomonospora corallina</name>
    <dbReference type="NCBI Taxonomy" id="1806052"/>
    <lineage>
        <taxon>Bacteria</taxon>
        <taxon>Bacillati</taxon>
        <taxon>Actinomycetota</taxon>
        <taxon>Actinomycetes</taxon>
        <taxon>Streptosporangiales</taxon>
        <taxon>Streptosporangiaceae</taxon>
        <taxon>Planomonospora</taxon>
    </lineage>
</organism>
<evidence type="ECO:0000259" key="1">
    <source>
        <dbReference type="Pfam" id="PF13700"/>
    </source>
</evidence>